<evidence type="ECO:0000313" key="2">
    <source>
        <dbReference type="EMBL" id="VFJ42629.1"/>
    </source>
</evidence>
<dbReference type="AlphaFoldDB" id="A0A450RW23"/>
<protein>
    <submittedName>
        <fullName evidence="3">Uncharacterized protein</fullName>
    </submittedName>
</protein>
<proteinExistence type="predicted"/>
<keyword evidence="1" id="KW-0175">Coiled coil</keyword>
<evidence type="ECO:0000313" key="3">
    <source>
        <dbReference type="EMBL" id="VFJ43334.1"/>
    </source>
</evidence>
<accession>A0A450RW23</accession>
<gene>
    <name evidence="2" type="ORF">BECKFM1743A_GA0114220_100018</name>
    <name evidence="4" type="ORF">BECKFM1743B_GA0114221_100018</name>
    <name evidence="3" type="ORF">BECKFM1743C_GA0114222_100018</name>
</gene>
<reference evidence="3" key="1">
    <citation type="submission" date="2019-02" db="EMBL/GenBank/DDBJ databases">
        <authorList>
            <person name="Gruber-Vodicka R. H."/>
            <person name="Seah K. B. B."/>
        </authorList>
    </citation>
    <scope>NUCLEOTIDE SEQUENCE</scope>
    <source>
        <strain evidence="2">BECK_BZ163</strain>
        <strain evidence="4">BECK_BZ164</strain>
        <strain evidence="3">BECK_BZ165</strain>
    </source>
</reference>
<dbReference type="EMBL" id="CAADFL010000001">
    <property type="protein sequence ID" value="VFK05498.1"/>
    <property type="molecule type" value="Genomic_DNA"/>
</dbReference>
<dbReference type="EMBL" id="CAADEZ010000001">
    <property type="protein sequence ID" value="VFJ42629.1"/>
    <property type="molecule type" value="Genomic_DNA"/>
</dbReference>
<dbReference type="EMBL" id="CAADFA010000001">
    <property type="protein sequence ID" value="VFJ43334.1"/>
    <property type="molecule type" value="Genomic_DNA"/>
</dbReference>
<sequence length="464" mass="54237">MLKPTFFGQRFRWWRGFGDLPLPQEPPPEPTLQINQFKLLLETLELPAFSKIGRNWWSDHQEPKLRDEDVVENWERLENQGLACEVLIWSDVSRNNEVNHFIAERILAFQYEKTIIDFHDNCPLPWGMPTYQALVAAYQAAFILAAELTGGSYERGKMQLDHWLDKPYTDKVCSGDLVVLHDLFVRLRHWADLLAPRRLEAEKRLKYCENQEANAQRRQVSAIWVSTRRKARFDCLQARIATRQAKREFDAMQKAEKELHRILNRWHSIDVLESPLAVREPDSLISIAKATHADGFQRWFIRRLVDSVPLNEGSPGNWGDVLAFFDKAHSLITGKSDSEVWQIRIVLLRFYGLWSQSCPSCTKVQRMFSTPGDYRQNEFSRFFKSLIYLDQLEEYLSHRPPLQNNKLEETYLQEYRAIVENAVGQKLNCIVRYLCNIRGSLDIKMADVGTYENHSAVQVDFDSQ</sequence>
<name>A0A450RW23_9GAMM</name>
<evidence type="ECO:0000313" key="4">
    <source>
        <dbReference type="EMBL" id="VFK05498.1"/>
    </source>
</evidence>
<evidence type="ECO:0000256" key="1">
    <source>
        <dbReference type="SAM" id="Coils"/>
    </source>
</evidence>
<organism evidence="3">
    <name type="scientific">Candidatus Kentrum sp. FM</name>
    <dbReference type="NCBI Taxonomy" id="2126340"/>
    <lineage>
        <taxon>Bacteria</taxon>
        <taxon>Pseudomonadati</taxon>
        <taxon>Pseudomonadota</taxon>
        <taxon>Gammaproteobacteria</taxon>
        <taxon>Candidatus Kentrum</taxon>
    </lineage>
</organism>
<feature type="coiled-coil region" evidence="1">
    <location>
        <begin position="198"/>
        <end position="265"/>
    </location>
</feature>